<evidence type="ECO:0000313" key="3">
    <source>
        <dbReference type="Proteomes" id="UP000290445"/>
    </source>
</evidence>
<protein>
    <submittedName>
        <fullName evidence="2">ORF104 protein</fullName>
    </submittedName>
</protein>
<keyword evidence="1" id="KW-0175">Coiled coil</keyword>
<organism evidence="2 3">
    <name type="scientific">Operophtera brumata nucleopolyhedrovirus</name>
    <dbReference type="NCBI Taxonomy" id="1046267"/>
    <lineage>
        <taxon>Viruses</taxon>
        <taxon>Viruses incertae sedis</taxon>
        <taxon>Naldaviricetes</taxon>
        <taxon>Lefavirales</taxon>
        <taxon>Baculoviridae</taxon>
        <taxon>Alphabaculovirus</taxon>
        <taxon>Alphabaculovirus opbrumatae</taxon>
    </lineage>
</organism>
<keyword evidence="3" id="KW-1185">Reference proteome</keyword>
<accession>A0A2H4UZZ5</accession>
<proteinExistence type="predicted"/>
<dbReference type="Proteomes" id="UP000290445">
    <property type="component" value="Segment"/>
</dbReference>
<name>A0A2H4UZZ5_9ABAC</name>
<reference evidence="2 3" key="1">
    <citation type="journal article" date="2017" name="Viruses">
        <title>The Operophtera brumata Nucleopolyhedrovirus (OpbuNPV) Represents an Early, Divergent Lineage within Genus Alphabaculovirus.</title>
        <authorList>
            <person name="Harrison R.L."/>
            <person name="Rowley D.L."/>
            <person name="Mowery J.D."/>
            <person name="Bauchan G.R."/>
            <person name="Burand J.P."/>
        </authorList>
    </citation>
    <scope>NUCLEOTIDE SEQUENCE [LARGE SCALE GENOMIC DNA]</scope>
    <source>
        <strain evidence="2">OpbuNPV-MA</strain>
    </source>
</reference>
<dbReference type="EMBL" id="MF614691">
    <property type="protein sequence ID" value="AUA60335.1"/>
    <property type="molecule type" value="Genomic_DNA"/>
</dbReference>
<feature type="coiled-coil region" evidence="1">
    <location>
        <begin position="152"/>
        <end position="186"/>
    </location>
</feature>
<evidence type="ECO:0000313" key="2">
    <source>
        <dbReference type="EMBL" id="AUA60335.1"/>
    </source>
</evidence>
<dbReference type="KEGG" id="vg:41699998"/>
<evidence type="ECO:0000256" key="1">
    <source>
        <dbReference type="SAM" id="Coils"/>
    </source>
</evidence>
<dbReference type="GeneID" id="41699998"/>
<sequence length="350" mass="40836">MFCQSIICSVVCRQVMNNSVATNLSHMPPGDACRLVRLDFDFDKQKHEFFIVTRNDEFFITLKPFVNIVGKEKYEAMMSLLTLDYKFTYNALIQDEKIHAQTIFTNMTGLQWLAVSMQLSSRIINWINCVVIRDIYRLCMPHPSKQYIMKMNAQHKERERALLEDIGKLNNKIKNLEAQVVHQNKTLEFERVISTNALNDKTKIIEMLHASSYPAVVKKEPVQYSSSSSDEEKNNTKNSITPLIKQSRVLNTNRSQHVYLLVKDNKFKLLTGQTRHCRKNITRLVLKGYKECKHGNTKDPKYYKNNLVKYLKTLDANTYEFINNTLEITDETHMSDIKAALLNYFTDWLV</sequence>
<dbReference type="RefSeq" id="YP_009552664.1">
    <property type="nucleotide sequence ID" value="NC_040621.1"/>
</dbReference>